<dbReference type="PANTHER" id="PTHR13778:SF47">
    <property type="entry name" value="LIPOPOLYSACCHARIDE 1,3-GALACTOSYLTRANSFERASE"/>
    <property type="match status" value="1"/>
</dbReference>
<dbReference type="Gene3D" id="3.90.550.10">
    <property type="entry name" value="Spore Coat Polysaccharide Biosynthesis Protein SpsA, Chain A"/>
    <property type="match status" value="1"/>
</dbReference>
<reference evidence="4 5" key="1">
    <citation type="submission" date="2017-11" db="EMBL/GenBank/DDBJ databases">
        <title>Reclassification of Bisgaard taxon 7 as Conservatibacter flavescens gen. nov., sp. nov.</title>
        <authorList>
            <person name="Christensen H."/>
        </authorList>
    </citation>
    <scope>NUCLEOTIDE SEQUENCE [LARGE SCALE GENOMIC DNA]</scope>
    <source>
        <strain evidence="4 5">7_4</strain>
    </source>
</reference>
<dbReference type="CDD" id="cd04194">
    <property type="entry name" value="GT8_A4GalT_like"/>
    <property type="match status" value="1"/>
</dbReference>
<keyword evidence="2" id="KW-0808">Transferase</keyword>
<keyword evidence="3" id="KW-0479">Metal-binding</keyword>
<evidence type="ECO:0000313" key="4">
    <source>
        <dbReference type="EMBL" id="PJG85670.1"/>
    </source>
</evidence>
<evidence type="ECO:0000313" key="5">
    <source>
        <dbReference type="Proteomes" id="UP000229329"/>
    </source>
</evidence>
<dbReference type="AlphaFoldDB" id="A0A2M8S3F3"/>
<dbReference type="Pfam" id="PF01501">
    <property type="entry name" value="Glyco_transf_8"/>
    <property type="match status" value="1"/>
</dbReference>
<dbReference type="OrthoDB" id="9807549at2"/>
<evidence type="ECO:0008006" key="6">
    <source>
        <dbReference type="Google" id="ProtNLM"/>
    </source>
</evidence>
<proteinExistence type="predicted"/>
<sequence>MKEISIENLLLAKTDIITHIKSSNKIYHIAFGADNNYLTYLRVLLFSILKNNSNINIHFHIFTEDMPYDEIIFLQQLKYSNFNTTFYKINTEYFSHFKINKNIAHINQATYYRAVMPLVLQEQFLYLDIDTLCTGSLEPLLEIQLNTNLLAASPDLANLNYIQSLYPFGFPKWAIYFNAGVLLINVKKWNKNQLTEKFIQLINQQNFTYMDQDILNILANGDVYFISNKFNWTDWLGDKQNKFLFMTNNVSIIHYTGEIKPWHQAGESKIYSQYYKELFGQVPHLLEPKTTNAYRKSSKLLWKKKPIKACYYQLKYIYNKLLNNSA</sequence>
<dbReference type="SUPFAM" id="SSF53448">
    <property type="entry name" value="Nucleotide-diphospho-sugar transferases"/>
    <property type="match status" value="1"/>
</dbReference>
<organism evidence="4 5">
    <name type="scientific">Conservatibacter flavescens</name>
    <dbReference type="NCBI Taxonomy" id="28161"/>
    <lineage>
        <taxon>Bacteria</taxon>
        <taxon>Pseudomonadati</taxon>
        <taxon>Pseudomonadota</taxon>
        <taxon>Gammaproteobacteria</taxon>
        <taxon>Pasteurellales</taxon>
        <taxon>Pasteurellaceae</taxon>
        <taxon>Conservatibacter</taxon>
    </lineage>
</organism>
<keyword evidence="5" id="KW-1185">Reference proteome</keyword>
<dbReference type="InterPro" id="IPR050748">
    <property type="entry name" value="Glycosyltrans_8_dom-fam"/>
</dbReference>
<name>A0A2M8S3F3_9PAST</name>
<evidence type="ECO:0000256" key="1">
    <source>
        <dbReference type="ARBA" id="ARBA00022676"/>
    </source>
</evidence>
<evidence type="ECO:0000256" key="3">
    <source>
        <dbReference type="ARBA" id="ARBA00022723"/>
    </source>
</evidence>
<dbReference type="InterPro" id="IPR002495">
    <property type="entry name" value="Glyco_trans_8"/>
</dbReference>
<dbReference type="InterPro" id="IPR029044">
    <property type="entry name" value="Nucleotide-diphossugar_trans"/>
</dbReference>
<keyword evidence="1" id="KW-0328">Glycosyltransferase</keyword>
<dbReference type="GO" id="GO:0046872">
    <property type="term" value="F:metal ion binding"/>
    <property type="evidence" value="ECO:0007669"/>
    <property type="project" value="UniProtKB-KW"/>
</dbReference>
<dbReference type="PANTHER" id="PTHR13778">
    <property type="entry name" value="GLYCOSYLTRANSFERASE 8 DOMAIN-CONTAINING PROTEIN"/>
    <property type="match status" value="1"/>
</dbReference>
<comment type="caution">
    <text evidence="4">The sequence shown here is derived from an EMBL/GenBank/DDBJ whole genome shotgun (WGS) entry which is preliminary data.</text>
</comment>
<evidence type="ECO:0000256" key="2">
    <source>
        <dbReference type="ARBA" id="ARBA00022679"/>
    </source>
</evidence>
<dbReference type="GO" id="GO:0016757">
    <property type="term" value="F:glycosyltransferase activity"/>
    <property type="evidence" value="ECO:0007669"/>
    <property type="project" value="UniProtKB-KW"/>
</dbReference>
<accession>A0A2M8S3F3</accession>
<protein>
    <recommendedName>
        <fullName evidence="6">Glycosyl transferase family 8</fullName>
    </recommendedName>
</protein>
<gene>
    <name evidence="4" type="ORF">CVP05_04765</name>
</gene>
<dbReference type="Proteomes" id="UP000229329">
    <property type="component" value="Unassembled WGS sequence"/>
</dbReference>
<dbReference type="RefSeq" id="WP_100288442.1">
    <property type="nucleotide sequence ID" value="NZ_PHHA01000008.1"/>
</dbReference>
<dbReference type="EMBL" id="PHHA01000008">
    <property type="protein sequence ID" value="PJG85670.1"/>
    <property type="molecule type" value="Genomic_DNA"/>
</dbReference>